<sequence>MSGECEQIESMSDVKNKDDKQKIEDEDSKKSGMSPAQVTAAALAAVTAAFLCSTLGVYGTVLGAGLLSVVTTLGSELYMRSLERTKEAAQKLSVFRSLRGGRQRTGPEVDPDKTVYLAAPTSEQLTEYTAAMERTRVLASSGAAEDARERRQWWRRRGPVLAATSALGFLLCMLVVTGYEGVTGKALSGEGHTTVGSIVRGGAGVAGEPQPQEDDTGVEQEVDGEVTTPPTSTQYGEYQPGTDGTQPTTDVQPVPTQPAQPTQPVQPTQPTQPTQPGGERTTAPEQPTQEPQPTQPGGGSGAGDQAPSTSEG</sequence>
<evidence type="ECO:0000313" key="4">
    <source>
        <dbReference type="Proteomes" id="UP000000841"/>
    </source>
</evidence>
<feature type="compositionally biased region" description="Acidic residues" evidence="1">
    <location>
        <begin position="211"/>
        <end position="224"/>
    </location>
</feature>
<feature type="compositionally biased region" description="Low complexity" evidence="1">
    <location>
        <begin position="245"/>
        <end position="292"/>
    </location>
</feature>
<feature type="compositionally biased region" description="Basic and acidic residues" evidence="1">
    <location>
        <begin position="12"/>
        <end position="30"/>
    </location>
</feature>
<reference evidence="3 4" key="1">
    <citation type="journal article" date="2009" name="Stand. Genomic Sci.">
        <title>Complete genome sequence of Saccharomonospora viridis type strain (P101).</title>
        <authorList>
            <person name="Pati A."/>
            <person name="Sikorski J."/>
            <person name="Nolan M."/>
            <person name="Lapidus A."/>
            <person name="Copeland A."/>
            <person name="Glavina Del Rio T."/>
            <person name="Lucas S."/>
            <person name="Chen F."/>
            <person name="Tice H."/>
            <person name="Pitluck S."/>
            <person name="Cheng J.F."/>
            <person name="Chertkov O."/>
            <person name="Brettin T."/>
            <person name="Han C."/>
            <person name="Detter J.C."/>
            <person name="Kuske C."/>
            <person name="Bruce D."/>
            <person name="Goodwin L."/>
            <person name="Chain P."/>
            <person name="D'haeseleer P."/>
            <person name="Chen A."/>
            <person name="Palaniappan K."/>
            <person name="Ivanova N."/>
            <person name="Mavromatis K."/>
            <person name="Mikhailova N."/>
            <person name="Rohde M."/>
            <person name="Tindall B.J."/>
            <person name="Goker M."/>
            <person name="Bristow J."/>
            <person name="Eisen J.A."/>
            <person name="Markowitz V."/>
            <person name="Hugenholtz P."/>
            <person name="Kyrpides N.C."/>
            <person name="Klenk H.P."/>
        </authorList>
    </citation>
    <scope>NUCLEOTIDE SEQUENCE [LARGE SCALE GENOMIC DNA]</scope>
    <source>
        <strain evidence="4">ATCC 15386 / DSM 43017 / JCM 3036 / NBRC 12207 / P101</strain>
    </source>
</reference>
<dbReference type="STRING" id="471857.Svir_34680"/>
<evidence type="ECO:0000256" key="1">
    <source>
        <dbReference type="SAM" id="MobiDB-lite"/>
    </source>
</evidence>
<dbReference type="eggNOG" id="ENOG5032Y91">
    <property type="taxonomic scope" value="Bacteria"/>
</dbReference>
<feature type="transmembrane region" description="Helical" evidence="2">
    <location>
        <begin position="160"/>
        <end position="179"/>
    </location>
</feature>
<keyword evidence="2" id="KW-0472">Membrane</keyword>
<gene>
    <name evidence="3" type="ordered locus">Svir_34680</name>
</gene>
<evidence type="ECO:0000256" key="2">
    <source>
        <dbReference type="SAM" id="Phobius"/>
    </source>
</evidence>
<evidence type="ECO:0000313" key="3">
    <source>
        <dbReference type="EMBL" id="ACU98430.1"/>
    </source>
</evidence>
<keyword evidence="4" id="KW-1185">Reference proteome</keyword>
<dbReference type="HOGENOM" id="CLU_080915_0_0_11"/>
<dbReference type="EMBL" id="CP001683">
    <property type="protein sequence ID" value="ACU98430.1"/>
    <property type="molecule type" value="Genomic_DNA"/>
</dbReference>
<organism evidence="3 4">
    <name type="scientific">Saccharomonospora viridis (strain ATCC 15386 / DSM 43017 / JCM 3036 / CCUG 5913 / NBRC 12207 / NCIMB 9602 / P101)</name>
    <name type="common">Thermoactinomyces viridis</name>
    <dbReference type="NCBI Taxonomy" id="471857"/>
    <lineage>
        <taxon>Bacteria</taxon>
        <taxon>Bacillati</taxon>
        <taxon>Actinomycetota</taxon>
        <taxon>Actinomycetes</taxon>
        <taxon>Pseudonocardiales</taxon>
        <taxon>Pseudonocardiaceae</taxon>
        <taxon>Saccharomonospora</taxon>
    </lineage>
</organism>
<proteinExistence type="predicted"/>
<protein>
    <submittedName>
        <fullName evidence="3">Uncharacterized protein</fullName>
    </submittedName>
</protein>
<keyword evidence="2" id="KW-1133">Transmembrane helix</keyword>
<keyword evidence="2" id="KW-0812">Transmembrane</keyword>
<feature type="region of interest" description="Disordered" evidence="1">
    <location>
        <begin position="198"/>
        <end position="312"/>
    </location>
</feature>
<feature type="region of interest" description="Disordered" evidence="1">
    <location>
        <begin position="1"/>
        <end position="34"/>
    </location>
</feature>
<dbReference type="AlphaFoldDB" id="C7MQ07"/>
<dbReference type="KEGG" id="svi:Svir_34680"/>
<feature type="compositionally biased region" description="Low complexity" evidence="1">
    <location>
        <begin position="303"/>
        <end position="312"/>
    </location>
</feature>
<name>C7MQ07_SACVD</name>
<dbReference type="Proteomes" id="UP000000841">
    <property type="component" value="Chromosome"/>
</dbReference>
<accession>C7MQ07</accession>
<feature type="transmembrane region" description="Helical" evidence="2">
    <location>
        <begin position="40"/>
        <end position="70"/>
    </location>
</feature>